<dbReference type="RefSeq" id="XP_024577226.1">
    <property type="nucleotide sequence ID" value="XM_024726561.1"/>
</dbReference>
<dbReference type="OrthoDB" id="161814at2759"/>
<organism evidence="1 2">
    <name type="scientific">Plasmopara halstedii</name>
    <name type="common">Downy mildew of sunflower</name>
    <dbReference type="NCBI Taxonomy" id="4781"/>
    <lineage>
        <taxon>Eukaryota</taxon>
        <taxon>Sar</taxon>
        <taxon>Stramenopiles</taxon>
        <taxon>Oomycota</taxon>
        <taxon>Peronosporomycetes</taxon>
        <taxon>Peronosporales</taxon>
        <taxon>Peronosporaceae</taxon>
        <taxon>Plasmopara</taxon>
    </lineage>
</organism>
<protein>
    <submittedName>
        <fullName evidence="1">Ctr copper transporter</fullName>
    </submittedName>
</protein>
<name>A0A0P1AI97_PLAHL</name>
<evidence type="ECO:0000313" key="1">
    <source>
        <dbReference type="EMBL" id="CEG40857.1"/>
    </source>
</evidence>
<dbReference type="AlphaFoldDB" id="A0A0P1AI97"/>
<proteinExistence type="predicted"/>
<reference evidence="2" key="1">
    <citation type="submission" date="2014-09" db="EMBL/GenBank/DDBJ databases">
        <authorList>
            <person name="Sharma Rahul"/>
            <person name="Thines Marco"/>
        </authorList>
    </citation>
    <scope>NUCLEOTIDE SEQUENCE [LARGE SCALE GENOMIC DNA]</scope>
</reference>
<keyword evidence="2" id="KW-1185">Reference proteome</keyword>
<dbReference type="EMBL" id="CCYD01000523">
    <property type="protein sequence ID" value="CEG40857.1"/>
    <property type="molecule type" value="Genomic_DNA"/>
</dbReference>
<dbReference type="GeneID" id="36406091"/>
<accession>A0A0P1AI97</accession>
<sequence>MLSCIGPGSLMGASGLKWMGIDQMDDCSALWFESLGLTNAPRAALACLLVFLLAALSQYLTISNDCQLQQSKEFARRRLSVVLEKRRQIFSYYDPALHDCCDQTKNEETDMTEMPQSSEITITNHSKATCSQLNLSLRNMPPVSVKVGNWTHLVDALLRGAISFLERIRLTCLCQLIHAALKY</sequence>
<evidence type="ECO:0000313" key="2">
    <source>
        <dbReference type="Proteomes" id="UP000054928"/>
    </source>
</evidence>
<dbReference type="Proteomes" id="UP000054928">
    <property type="component" value="Unassembled WGS sequence"/>
</dbReference>